<keyword evidence="2" id="KW-0472">Membrane</keyword>
<keyword evidence="2" id="KW-0812">Transmembrane</keyword>
<evidence type="ECO:0000256" key="1">
    <source>
        <dbReference type="SAM" id="Coils"/>
    </source>
</evidence>
<organism evidence="3 4">
    <name type="scientific">Symbiodinium natans</name>
    <dbReference type="NCBI Taxonomy" id="878477"/>
    <lineage>
        <taxon>Eukaryota</taxon>
        <taxon>Sar</taxon>
        <taxon>Alveolata</taxon>
        <taxon>Dinophyceae</taxon>
        <taxon>Suessiales</taxon>
        <taxon>Symbiodiniaceae</taxon>
        <taxon>Symbiodinium</taxon>
    </lineage>
</organism>
<feature type="transmembrane region" description="Helical" evidence="2">
    <location>
        <begin position="158"/>
        <end position="180"/>
    </location>
</feature>
<sequence>MWEVVYPGRSLQVSNDFAVLRLREAPEVEVAAATGEELRLRVSEDFRALSVEAKARDAKEAQGAAREAARRKANEERREAAARAEARALRNAKGKRLACQVLLVLAIFLGSVIGIACVKPASGLAAGLLAGGALCCCCGVSLFGVVRGSADESYEMRFGAWAGCVGRLTLLAVGMGFVALVGMTVQHSQLGYWWSSLIVWPISCCWGGFTLLTRCFGAGFLLDDDQLTTLDEERAEAEKEVLNRSIVFKGEVSREPGRECVASWPGKYESAWDSLVASAREGEVSAAVVFLPDGTSDFGRHDQIPPQECLKGECWCVPLYGEEKDWGCRWWTHWIENVEAAVKNNAELQVFFFEGLTGRGKVPSFDAAGAEHLRREEVNSQRKDFMKSREFKKAVDRGLNELSKEPRWDSSSPYSREVHRLFLAWLPKEKREFLQASEGLGNSQKAEVAWLERKGYRYTEVDVSTWLHADDVSIAVARSAEPTHPEACLLAASRKISL</sequence>
<keyword evidence="2" id="KW-1133">Transmembrane helix</keyword>
<dbReference type="Proteomes" id="UP000604046">
    <property type="component" value="Unassembled WGS sequence"/>
</dbReference>
<dbReference type="AlphaFoldDB" id="A0A812Q3S5"/>
<feature type="transmembrane region" description="Helical" evidence="2">
    <location>
        <begin position="97"/>
        <end position="118"/>
    </location>
</feature>
<proteinExistence type="predicted"/>
<accession>A0A812Q3S5</accession>
<feature type="transmembrane region" description="Helical" evidence="2">
    <location>
        <begin position="192"/>
        <end position="212"/>
    </location>
</feature>
<evidence type="ECO:0000256" key="2">
    <source>
        <dbReference type="SAM" id="Phobius"/>
    </source>
</evidence>
<feature type="coiled-coil region" evidence="1">
    <location>
        <begin position="58"/>
        <end position="92"/>
    </location>
</feature>
<evidence type="ECO:0000313" key="3">
    <source>
        <dbReference type="EMBL" id="CAE7390904.1"/>
    </source>
</evidence>
<gene>
    <name evidence="3" type="ORF">SNAT2548_LOCUS21307</name>
</gene>
<name>A0A812Q3S5_9DINO</name>
<keyword evidence="4" id="KW-1185">Reference proteome</keyword>
<feature type="transmembrane region" description="Helical" evidence="2">
    <location>
        <begin position="124"/>
        <end position="146"/>
    </location>
</feature>
<reference evidence="3" key="1">
    <citation type="submission" date="2021-02" db="EMBL/GenBank/DDBJ databases">
        <authorList>
            <person name="Dougan E. K."/>
            <person name="Rhodes N."/>
            <person name="Thang M."/>
            <person name="Chan C."/>
        </authorList>
    </citation>
    <scope>NUCLEOTIDE SEQUENCE</scope>
</reference>
<protein>
    <submittedName>
        <fullName evidence="3">Uncharacterized protein</fullName>
    </submittedName>
</protein>
<evidence type="ECO:0000313" key="4">
    <source>
        <dbReference type="Proteomes" id="UP000604046"/>
    </source>
</evidence>
<dbReference type="OrthoDB" id="420659at2759"/>
<comment type="caution">
    <text evidence="3">The sequence shown here is derived from an EMBL/GenBank/DDBJ whole genome shotgun (WGS) entry which is preliminary data.</text>
</comment>
<dbReference type="EMBL" id="CAJNDS010002246">
    <property type="protein sequence ID" value="CAE7390904.1"/>
    <property type="molecule type" value="Genomic_DNA"/>
</dbReference>
<keyword evidence="1" id="KW-0175">Coiled coil</keyword>